<accession>A0ABU1TZ58</accession>
<evidence type="ECO:0000259" key="1">
    <source>
        <dbReference type="Pfam" id="PF21747"/>
    </source>
</evidence>
<dbReference type="RefSeq" id="WP_310257797.1">
    <property type="nucleotide sequence ID" value="NZ_JAVDWA010000002.1"/>
</dbReference>
<evidence type="ECO:0000313" key="3">
    <source>
        <dbReference type="Proteomes" id="UP001258181"/>
    </source>
</evidence>
<proteinExistence type="predicted"/>
<dbReference type="EMBL" id="JAVDWA010000002">
    <property type="protein sequence ID" value="MDR7072505.1"/>
    <property type="molecule type" value="Genomic_DNA"/>
</dbReference>
<dbReference type="Proteomes" id="UP001258181">
    <property type="component" value="Unassembled WGS sequence"/>
</dbReference>
<gene>
    <name evidence="2" type="ORF">J2X07_001482</name>
</gene>
<sequence>MESNPLSQSVKQSLVFGAFKEWKEASPLIADFFRQRNRELTRKPMIFHAEGFLKTLFWVNNKPFEDDLSEWKERINGLNHLPVNAIERLSFIFDQPDHYQSYIQLSELFTEWEKKSVILMRRKA</sequence>
<reference evidence="2 3" key="1">
    <citation type="submission" date="2023-07" db="EMBL/GenBank/DDBJ databases">
        <title>Sorghum-associated microbial communities from plants grown in Nebraska, USA.</title>
        <authorList>
            <person name="Schachtman D."/>
        </authorList>
    </citation>
    <scope>NUCLEOTIDE SEQUENCE [LARGE SCALE GENOMIC DNA]</scope>
    <source>
        <strain evidence="2 3">BE211</strain>
    </source>
</reference>
<name>A0ABU1TZ58_9BACL</name>
<dbReference type="InterPro" id="IPR048427">
    <property type="entry name" value="YpoC"/>
</dbReference>
<dbReference type="Pfam" id="PF21747">
    <property type="entry name" value="YpoC"/>
    <property type="match status" value="1"/>
</dbReference>
<evidence type="ECO:0000313" key="2">
    <source>
        <dbReference type="EMBL" id="MDR7072505.1"/>
    </source>
</evidence>
<feature type="domain" description="YpoC-like" evidence="1">
    <location>
        <begin position="18"/>
        <end position="121"/>
    </location>
</feature>
<organism evidence="2 3">
    <name type="scientific">Fictibacillus barbaricus</name>
    <dbReference type="NCBI Taxonomy" id="182136"/>
    <lineage>
        <taxon>Bacteria</taxon>
        <taxon>Bacillati</taxon>
        <taxon>Bacillota</taxon>
        <taxon>Bacilli</taxon>
        <taxon>Bacillales</taxon>
        <taxon>Fictibacillaceae</taxon>
        <taxon>Fictibacillus</taxon>
    </lineage>
</organism>
<comment type="caution">
    <text evidence="2">The sequence shown here is derived from an EMBL/GenBank/DDBJ whole genome shotgun (WGS) entry which is preliminary data.</text>
</comment>
<keyword evidence="3" id="KW-1185">Reference proteome</keyword>
<protein>
    <recommendedName>
        <fullName evidence="1">YpoC-like domain-containing protein</fullName>
    </recommendedName>
</protein>